<accession>A0A0D1Z571</accession>
<dbReference type="RefSeq" id="XP_016217996.1">
    <property type="nucleotide sequence ID" value="XM_016353901.1"/>
</dbReference>
<dbReference type="VEuPathDB" id="FungiDB:PV09_01061"/>
<reference evidence="2 3" key="1">
    <citation type="submission" date="2015-01" db="EMBL/GenBank/DDBJ databases">
        <title>The Genome Sequence of Ochroconis gallopava CBS43764.</title>
        <authorList>
            <consortium name="The Broad Institute Genomics Platform"/>
            <person name="Cuomo C."/>
            <person name="de Hoog S."/>
            <person name="Gorbushina A."/>
            <person name="Stielow B."/>
            <person name="Teixiera M."/>
            <person name="Abouelleil A."/>
            <person name="Chapman S.B."/>
            <person name="Priest M."/>
            <person name="Young S.K."/>
            <person name="Wortman J."/>
            <person name="Nusbaum C."/>
            <person name="Birren B."/>
        </authorList>
    </citation>
    <scope>NUCLEOTIDE SEQUENCE [LARGE SCALE GENOMIC DNA]</scope>
    <source>
        <strain evidence="2 3">CBS 43764</strain>
    </source>
</reference>
<feature type="compositionally biased region" description="Low complexity" evidence="1">
    <location>
        <begin position="70"/>
        <end position="79"/>
    </location>
</feature>
<name>A0A0D1Z571_9PEZI</name>
<gene>
    <name evidence="2" type="ORF">PV09_01061</name>
</gene>
<dbReference type="OrthoDB" id="3438340at2759"/>
<feature type="compositionally biased region" description="Basic and acidic residues" evidence="1">
    <location>
        <begin position="247"/>
        <end position="256"/>
    </location>
</feature>
<feature type="region of interest" description="Disordered" evidence="1">
    <location>
        <begin position="33"/>
        <end position="91"/>
    </location>
</feature>
<feature type="compositionally biased region" description="Basic and acidic residues" evidence="1">
    <location>
        <begin position="183"/>
        <end position="195"/>
    </location>
</feature>
<dbReference type="GeneID" id="27309034"/>
<evidence type="ECO:0000256" key="1">
    <source>
        <dbReference type="SAM" id="MobiDB-lite"/>
    </source>
</evidence>
<feature type="region of interest" description="Disordered" evidence="1">
    <location>
        <begin position="104"/>
        <end position="256"/>
    </location>
</feature>
<evidence type="ECO:0000313" key="2">
    <source>
        <dbReference type="EMBL" id="KIW08127.1"/>
    </source>
</evidence>
<keyword evidence="3" id="KW-1185">Reference proteome</keyword>
<dbReference type="Pfam" id="PF11595">
    <property type="entry name" value="DUF3245"/>
    <property type="match status" value="1"/>
</dbReference>
<dbReference type="InterPro" id="IPR021641">
    <property type="entry name" value="DUF3245"/>
</dbReference>
<proteinExistence type="predicted"/>
<dbReference type="InParanoid" id="A0A0D1Z571"/>
<feature type="compositionally biased region" description="Acidic residues" evidence="1">
    <location>
        <begin position="51"/>
        <end position="60"/>
    </location>
</feature>
<sequence>MAPPKKSSEPSEADVVFTRASVALAKSQRLIASWLPPKTQEELARESGHGDDDDDDDDEGDLRAGNELLGVGAAATASGAGRGVVKRKDPSLDALRRQLLGRNASKAAATAVHGGGAGAHGRKAVTSRPDGGPARRTTRGREDSETEDEGRGALFGGKGMARRGGRGAGERQDAVGGPEPAEEAGKESGDGADREGAEDDALAVRPDGASAPPAAPAGPAKRRATSYLDEILAEKSAKRKKKKRKGSRVDAERPDE</sequence>
<organism evidence="2 3">
    <name type="scientific">Verruconis gallopava</name>
    <dbReference type="NCBI Taxonomy" id="253628"/>
    <lineage>
        <taxon>Eukaryota</taxon>
        <taxon>Fungi</taxon>
        <taxon>Dikarya</taxon>
        <taxon>Ascomycota</taxon>
        <taxon>Pezizomycotina</taxon>
        <taxon>Dothideomycetes</taxon>
        <taxon>Pleosporomycetidae</taxon>
        <taxon>Venturiales</taxon>
        <taxon>Sympoventuriaceae</taxon>
        <taxon>Verruconis</taxon>
    </lineage>
</organism>
<dbReference type="EMBL" id="KN847531">
    <property type="protein sequence ID" value="KIW08127.1"/>
    <property type="molecule type" value="Genomic_DNA"/>
</dbReference>
<feature type="compositionally biased region" description="Basic and acidic residues" evidence="1">
    <location>
        <begin position="39"/>
        <end position="50"/>
    </location>
</feature>
<evidence type="ECO:0000313" key="3">
    <source>
        <dbReference type="Proteomes" id="UP000053259"/>
    </source>
</evidence>
<protein>
    <submittedName>
        <fullName evidence="2">Uncharacterized protein</fullName>
    </submittedName>
</protein>
<dbReference type="AlphaFoldDB" id="A0A0D1Z571"/>
<dbReference type="Proteomes" id="UP000053259">
    <property type="component" value="Unassembled WGS sequence"/>
</dbReference>
<feature type="compositionally biased region" description="Basic residues" evidence="1">
    <location>
        <begin position="237"/>
        <end position="246"/>
    </location>
</feature>
<dbReference type="HOGENOM" id="CLU_096588_0_0_1"/>